<evidence type="ECO:0000256" key="9">
    <source>
        <dbReference type="ARBA" id="ARBA00023274"/>
    </source>
</evidence>
<organism evidence="13 14">
    <name type="scientific">Aphanomyces euteiches</name>
    <dbReference type="NCBI Taxonomy" id="100861"/>
    <lineage>
        <taxon>Eukaryota</taxon>
        <taxon>Sar</taxon>
        <taxon>Stramenopiles</taxon>
        <taxon>Oomycota</taxon>
        <taxon>Saprolegniomycetes</taxon>
        <taxon>Saprolegniales</taxon>
        <taxon>Verrucalvaceae</taxon>
        <taxon>Aphanomyces</taxon>
    </lineage>
</organism>
<dbReference type="Proteomes" id="UP000481153">
    <property type="component" value="Unassembled WGS sequence"/>
</dbReference>
<dbReference type="GO" id="GO:0006397">
    <property type="term" value="P:mRNA processing"/>
    <property type="evidence" value="ECO:0007669"/>
    <property type="project" value="UniProtKB-KW"/>
</dbReference>
<feature type="region of interest" description="Disordered" evidence="11">
    <location>
        <begin position="103"/>
        <end position="140"/>
    </location>
</feature>
<dbReference type="PANTHER" id="PTHR10501">
    <property type="entry name" value="U1 SMALL NUCLEAR RIBONUCLEOPROTEIN A/U2 SMALL NUCLEAR RIBONUCLEOPROTEIN B"/>
    <property type="match status" value="1"/>
</dbReference>
<dbReference type="InterPro" id="IPR012677">
    <property type="entry name" value="Nucleotide-bd_a/b_plait_sf"/>
</dbReference>
<dbReference type="Gene3D" id="3.30.70.330">
    <property type="match status" value="2"/>
</dbReference>
<sequence>MESKPMTNTAAADAPPNETLYVRNLDDKIKEPRMKESLYGLFSAHGKVLQVLLMKAHRLRGQAWVTFEDIASASTALRALDGTMHFGKAMNVQFAKEKNDLIRMQEPNAKPREKRKWDQLKAATKPKKTDKPAPAKVQHHQTQTVVLPHKILFLQDVPEACNQEALSILFKQYHGFKEVRMVPGKKGLAFVEFLDEVQASIALQGLNGFKLSADERLKVSFAKK</sequence>
<keyword evidence="3" id="KW-0507">mRNA processing</keyword>
<keyword evidence="5" id="KW-0677">Repeat</keyword>
<dbReference type="FunFam" id="3.30.70.330:FF:000029">
    <property type="entry name" value="U2 small nuclear ribonucleoprotein B"/>
    <property type="match status" value="1"/>
</dbReference>
<evidence type="ECO:0000256" key="8">
    <source>
        <dbReference type="ARBA" id="ARBA00023242"/>
    </source>
</evidence>
<keyword evidence="4" id="KW-0747">Spliceosome</keyword>
<comment type="similarity">
    <text evidence="2">Belongs to the RRM U1 A/B'' family.</text>
</comment>
<dbReference type="GO" id="GO:0030532">
    <property type="term" value="C:small nuclear ribonucleoprotein complex"/>
    <property type="evidence" value="ECO:0007669"/>
    <property type="project" value="UniProtKB-ARBA"/>
</dbReference>
<dbReference type="GO" id="GO:0003723">
    <property type="term" value="F:RNA binding"/>
    <property type="evidence" value="ECO:0007669"/>
    <property type="project" value="UniProtKB-UniRule"/>
</dbReference>
<dbReference type="EMBL" id="VJMJ01000136">
    <property type="protein sequence ID" value="KAF0732215.1"/>
    <property type="molecule type" value="Genomic_DNA"/>
</dbReference>
<dbReference type="GO" id="GO:0005681">
    <property type="term" value="C:spliceosomal complex"/>
    <property type="evidence" value="ECO:0007669"/>
    <property type="project" value="UniProtKB-KW"/>
</dbReference>
<dbReference type="CDD" id="cd12246">
    <property type="entry name" value="RRM1_U1A_like"/>
    <property type="match status" value="1"/>
</dbReference>
<evidence type="ECO:0000256" key="2">
    <source>
        <dbReference type="ARBA" id="ARBA00007243"/>
    </source>
</evidence>
<dbReference type="PROSITE" id="PS50102">
    <property type="entry name" value="RRM"/>
    <property type="match status" value="2"/>
</dbReference>
<name>A0A6G0WXJ3_9STRA</name>
<keyword evidence="7" id="KW-0508">mRNA splicing</keyword>
<keyword evidence="6 10" id="KW-0694">RNA-binding</keyword>
<keyword evidence="9" id="KW-0687">Ribonucleoprotein</keyword>
<evidence type="ECO:0000256" key="5">
    <source>
        <dbReference type="ARBA" id="ARBA00022737"/>
    </source>
</evidence>
<evidence type="ECO:0000256" key="10">
    <source>
        <dbReference type="PROSITE-ProRule" id="PRU00176"/>
    </source>
</evidence>
<accession>A0A6G0WXJ3</accession>
<dbReference type="CDD" id="cd12247">
    <property type="entry name" value="RRM2_U1A_like"/>
    <property type="match status" value="1"/>
</dbReference>
<comment type="caution">
    <text evidence="13">The sequence shown here is derived from an EMBL/GenBank/DDBJ whole genome shotgun (WGS) entry which is preliminary data.</text>
</comment>
<dbReference type="GO" id="GO:0008380">
    <property type="term" value="P:RNA splicing"/>
    <property type="evidence" value="ECO:0007669"/>
    <property type="project" value="UniProtKB-KW"/>
</dbReference>
<evidence type="ECO:0000259" key="12">
    <source>
        <dbReference type="PROSITE" id="PS50102"/>
    </source>
</evidence>
<feature type="domain" description="RRM" evidence="12">
    <location>
        <begin position="18"/>
        <end position="97"/>
    </location>
</feature>
<evidence type="ECO:0000256" key="1">
    <source>
        <dbReference type="ARBA" id="ARBA00004123"/>
    </source>
</evidence>
<evidence type="ECO:0000256" key="4">
    <source>
        <dbReference type="ARBA" id="ARBA00022728"/>
    </source>
</evidence>
<evidence type="ECO:0000256" key="7">
    <source>
        <dbReference type="ARBA" id="ARBA00023187"/>
    </source>
</evidence>
<dbReference type="FunFam" id="3.30.70.330:FF:000039">
    <property type="entry name" value="U1 small nuclear ribonucleoprotein A"/>
    <property type="match status" value="1"/>
</dbReference>
<comment type="subcellular location">
    <subcellularLocation>
        <location evidence="1">Nucleus</location>
    </subcellularLocation>
</comment>
<protein>
    <recommendedName>
        <fullName evidence="12">RRM domain-containing protein</fullName>
    </recommendedName>
</protein>
<keyword evidence="14" id="KW-1185">Reference proteome</keyword>
<evidence type="ECO:0000256" key="11">
    <source>
        <dbReference type="SAM" id="MobiDB-lite"/>
    </source>
</evidence>
<dbReference type="SMART" id="SM00360">
    <property type="entry name" value="RRM"/>
    <property type="match status" value="2"/>
</dbReference>
<evidence type="ECO:0000256" key="3">
    <source>
        <dbReference type="ARBA" id="ARBA00022664"/>
    </source>
</evidence>
<evidence type="ECO:0000313" key="13">
    <source>
        <dbReference type="EMBL" id="KAF0732215.1"/>
    </source>
</evidence>
<reference evidence="13 14" key="1">
    <citation type="submission" date="2019-07" db="EMBL/GenBank/DDBJ databases">
        <title>Genomics analysis of Aphanomyces spp. identifies a new class of oomycete effector associated with host adaptation.</title>
        <authorList>
            <person name="Gaulin E."/>
        </authorList>
    </citation>
    <scope>NUCLEOTIDE SEQUENCE [LARGE SCALE GENOMIC DNA]</scope>
    <source>
        <strain evidence="13 14">ATCC 201684</strain>
    </source>
</reference>
<proteinExistence type="inferred from homology"/>
<gene>
    <name evidence="13" type="ORF">Ae201684_010660</name>
</gene>
<dbReference type="VEuPathDB" id="FungiDB:AeMF1_010697"/>
<dbReference type="Pfam" id="PF00076">
    <property type="entry name" value="RRM_1"/>
    <property type="match status" value="2"/>
</dbReference>
<feature type="compositionally biased region" description="Basic and acidic residues" evidence="11">
    <location>
        <begin position="103"/>
        <end position="119"/>
    </location>
</feature>
<dbReference type="AlphaFoldDB" id="A0A6G0WXJ3"/>
<feature type="domain" description="RRM" evidence="12">
    <location>
        <begin position="150"/>
        <end position="224"/>
    </location>
</feature>
<dbReference type="InterPro" id="IPR035979">
    <property type="entry name" value="RBD_domain_sf"/>
</dbReference>
<evidence type="ECO:0000256" key="6">
    <source>
        <dbReference type="ARBA" id="ARBA00022884"/>
    </source>
</evidence>
<keyword evidence="8" id="KW-0539">Nucleus</keyword>
<dbReference type="InterPro" id="IPR000504">
    <property type="entry name" value="RRM_dom"/>
</dbReference>
<dbReference type="SUPFAM" id="SSF54928">
    <property type="entry name" value="RNA-binding domain, RBD"/>
    <property type="match status" value="1"/>
</dbReference>
<evidence type="ECO:0000313" key="14">
    <source>
        <dbReference type="Proteomes" id="UP000481153"/>
    </source>
</evidence>